<reference evidence="2 3" key="1">
    <citation type="submission" date="2018-06" db="EMBL/GenBank/DDBJ databases">
        <title>Comparative genomics reveals the genomic features of Rhizophagus irregularis, R. cerebriforme, R. diaphanum and Gigaspora rosea, and their symbiotic lifestyle signature.</title>
        <authorList>
            <person name="Morin E."/>
            <person name="San Clemente H."/>
            <person name="Chen E.C.H."/>
            <person name="De La Providencia I."/>
            <person name="Hainaut M."/>
            <person name="Kuo A."/>
            <person name="Kohler A."/>
            <person name="Murat C."/>
            <person name="Tang N."/>
            <person name="Roy S."/>
            <person name="Loubradou J."/>
            <person name="Henrissat B."/>
            <person name="Grigoriev I.V."/>
            <person name="Corradi N."/>
            <person name="Roux C."/>
            <person name="Martin F.M."/>
        </authorList>
    </citation>
    <scope>NUCLEOTIDE SEQUENCE [LARGE SCALE GENOMIC DNA]</scope>
    <source>
        <strain evidence="2 3">DAOM 194757</strain>
    </source>
</reference>
<dbReference type="GO" id="GO:0004674">
    <property type="term" value="F:protein serine/threonine kinase activity"/>
    <property type="evidence" value="ECO:0007669"/>
    <property type="project" value="TreeGrafter"/>
</dbReference>
<comment type="caution">
    <text evidence="2">The sequence shown here is derived from an EMBL/GenBank/DDBJ whole genome shotgun (WGS) entry which is preliminary data.</text>
</comment>
<dbReference type="Proteomes" id="UP000266673">
    <property type="component" value="Unassembled WGS sequence"/>
</dbReference>
<dbReference type="InterPro" id="IPR000719">
    <property type="entry name" value="Prot_kinase_dom"/>
</dbReference>
<dbReference type="InterPro" id="IPR011009">
    <property type="entry name" value="Kinase-like_dom_sf"/>
</dbReference>
<sequence length="329" mass="37693">MKAVQFKTLAYEDAIEWIPFDRLDNIIKIGEGGFGSIYKATWLDGIRRIEKIIKNDNFSYKRSREQNSIVALKTLPGFKTNQNSADFLSVFKNHMQCKLYCNRLQIYGLTYNLKANEYLMAFQYADGGNICKFLKSNFNKLTWEFKLKQLRDISKDLDQIHNAGYIHANLHSGNILHNRGTSYVSDLGLSKKAGENNAEDIVFGVIPYVAPEVLSGKQFTKRADIYSFGIIMAEITTGQRPFDGYKFDLNLVIEICNGLRPKFAPETPDCYIELANHCMNTDPLKRPIAWTVYCTIDDWIKQLALDDEHEIKKQFLNADKAIKTLPIIS</sequence>
<organism evidence="2 3">
    <name type="scientific">Gigaspora rosea</name>
    <dbReference type="NCBI Taxonomy" id="44941"/>
    <lineage>
        <taxon>Eukaryota</taxon>
        <taxon>Fungi</taxon>
        <taxon>Fungi incertae sedis</taxon>
        <taxon>Mucoromycota</taxon>
        <taxon>Glomeromycotina</taxon>
        <taxon>Glomeromycetes</taxon>
        <taxon>Diversisporales</taxon>
        <taxon>Gigasporaceae</taxon>
        <taxon>Gigaspora</taxon>
    </lineage>
</organism>
<dbReference type="SUPFAM" id="SSF56112">
    <property type="entry name" value="Protein kinase-like (PK-like)"/>
    <property type="match status" value="1"/>
</dbReference>
<feature type="non-terminal residue" evidence="2">
    <location>
        <position position="329"/>
    </location>
</feature>
<keyword evidence="3" id="KW-1185">Reference proteome</keyword>
<dbReference type="STRING" id="44941.A0A397TW83"/>
<dbReference type="InterPro" id="IPR001245">
    <property type="entry name" value="Ser-Thr/Tyr_kinase_cat_dom"/>
</dbReference>
<proteinExistence type="predicted"/>
<accession>A0A397TW83</accession>
<feature type="domain" description="Protein kinase" evidence="1">
    <location>
        <begin position="23"/>
        <end position="300"/>
    </location>
</feature>
<dbReference type="PANTHER" id="PTHR44329:SF289">
    <property type="entry name" value="SERINE_THREONINE-PROTEIN KINASE VIK"/>
    <property type="match status" value="1"/>
</dbReference>
<dbReference type="InterPro" id="IPR051681">
    <property type="entry name" value="Ser/Thr_Kinases-Pseudokinases"/>
</dbReference>
<evidence type="ECO:0000313" key="2">
    <source>
        <dbReference type="EMBL" id="RIB01671.1"/>
    </source>
</evidence>
<evidence type="ECO:0000259" key="1">
    <source>
        <dbReference type="PROSITE" id="PS50011"/>
    </source>
</evidence>
<evidence type="ECO:0000313" key="3">
    <source>
        <dbReference type="Proteomes" id="UP000266673"/>
    </source>
</evidence>
<dbReference type="PROSITE" id="PS50011">
    <property type="entry name" value="PROTEIN_KINASE_DOM"/>
    <property type="match status" value="1"/>
</dbReference>
<name>A0A397TW83_9GLOM</name>
<dbReference type="EMBL" id="QKWP01002999">
    <property type="protein sequence ID" value="RIB01671.1"/>
    <property type="molecule type" value="Genomic_DNA"/>
</dbReference>
<keyword evidence="2" id="KW-0418">Kinase</keyword>
<gene>
    <name evidence="2" type="ORF">C2G38_2009889</name>
</gene>
<dbReference type="Gene3D" id="1.10.510.10">
    <property type="entry name" value="Transferase(Phosphotransferase) domain 1"/>
    <property type="match status" value="1"/>
</dbReference>
<keyword evidence="2" id="KW-0808">Transferase</keyword>
<dbReference type="AlphaFoldDB" id="A0A397TW83"/>
<dbReference type="OrthoDB" id="346907at2759"/>
<protein>
    <submittedName>
        <fullName evidence="2">Kinase-like domain-containing protein</fullName>
    </submittedName>
</protein>
<dbReference type="PANTHER" id="PTHR44329">
    <property type="entry name" value="SERINE/THREONINE-PROTEIN KINASE TNNI3K-RELATED"/>
    <property type="match status" value="1"/>
</dbReference>
<dbReference type="Pfam" id="PF07714">
    <property type="entry name" value="PK_Tyr_Ser-Thr"/>
    <property type="match status" value="1"/>
</dbReference>
<dbReference type="GO" id="GO:0005524">
    <property type="term" value="F:ATP binding"/>
    <property type="evidence" value="ECO:0007669"/>
    <property type="project" value="InterPro"/>
</dbReference>